<proteinExistence type="predicted"/>
<organism evidence="2 4">
    <name type="scientific">Clostridium chromiireducens</name>
    <dbReference type="NCBI Taxonomy" id="225345"/>
    <lineage>
        <taxon>Bacteria</taxon>
        <taxon>Bacillati</taxon>
        <taxon>Bacillota</taxon>
        <taxon>Clostridia</taxon>
        <taxon>Eubacteriales</taxon>
        <taxon>Clostridiaceae</taxon>
        <taxon>Clostridium</taxon>
    </lineage>
</organism>
<evidence type="ECO:0000313" key="5">
    <source>
        <dbReference type="Proteomes" id="UP000265930"/>
    </source>
</evidence>
<comment type="caution">
    <text evidence="2">The sequence shown here is derived from an EMBL/GenBank/DDBJ whole genome shotgun (WGS) entry which is preliminary data.</text>
</comment>
<reference evidence="1" key="3">
    <citation type="submission" date="2019-12" db="EMBL/GenBank/DDBJ databases">
        <title>Microbes associate with the intestines of laboratory mice.</title>
        <authorList>
            <person name="Navarre W."/>
            <person name="Wong E."/>
        </authorList>
    </citation>
    <scope>NUCLEOTIDE SEQUENCE</scope>
    <source>
        <strain evidence="1">NM79_F5</strain>
    </source>
</reference>
<dbReference type="EMBL" id="MZGT01000026">
    <property type="protein sequence ID" value="OPJ62061.1"/>
    <property type="molecule type" value="Genomic_DNA"/>
</dbReference>
<evidence type="ECO:0000313" key="3">
    <source>
        <dbReference type="EMBL" id="RII32513.1"/>
    </source>
</evidence>
<gene>
    <name evidence="2" type="ORF">CLCHR_21970</name>
    <name evidence="3" type="ORF">D2A34_22870</name>
    <name evidence="1" type="ORF">GKZ28_16390</name>
</gene>
<dbReference type="Proteomes" id="UP000656077">
    <property type="component" value="Unassembled WGS sequence"/>
</dbReference>
<evidence type="ECO:0000313" key="4">
    <source>
        <dbReference type="Proteomes" id="UP000191056"/>
    </source>
</evidence>
<keyword evidence="4" id="KW-1185">Reference proteome</keyword>
<protein>
    <submittedName>
        <fullName evidence="2">Uncharacterized protein</fullName>
    </submittedName>
</protein>
<dbReference type="EMBL" id="QXDJ01000007">
    <property type="protein sequence ID" value="RII32513.1"/>
    <property type="molecule type" value="Genomic_DNA"/>
</dbReference>
<accession>A0A1V4IPT5</accession>
<dbReference type="Proteomes" id="UP000191056">
    <property type="component" value="Unassembled WGS sequence"/>
</dbReference>
<reference evidence="2 4" key="1">
    <citation type="submission" date="2017-03" db="EMBL/GenBank/DDBJ databases">
        <title>Genome sequence of Clostridium chromiireducens DSM 23318.</title>
        <authorList>
            <person name="Poehlein A."/>
            <person name="Daniel R."/>
        </authorList>
    </citation>
    <scope>NUCLEOTIDE SEQUENCE [LARGE SCALE GENOMIC DNA]</scope>
    <source>
        <strain evidence="2 4">DSM 23318</strain>
    </source>
</reference>
<dbReference type="Proteomes" id="UP000265930">
    <property type="component" value="Unassembled WGS sequence"/>
</dbReference>
<name>A0A1V4IPT5_9CLOT</name>
<dbReference type="OrthoDB" id="1929516at2"/>
<reference evidence="3 5" key="2">
    <citation type="submission" date="2018-08" db="EMBL/GenBank/DDBJ databases">
        <title>Genome of Clostridium chromiireducens C1, DSM12136.</title>
        <authorList>
            <person name="Xing M."/>
            <person name="Wei Y."/>
            <person name="Ang E.L."/>
            <person name="Zhao H."/>
            <person name="Zhang Y."/>
        </authorList>
    </citation>
    <scope>NUCLEOTIDE SEQUENCE [LARGE SCALE GENOMIC DNA]</scope>
    <source>
        <strain evidence="3 5">C1</strain>
    </source>
</reference>
<dbReference type="RefSeq" id="WP_079439834.1">
    <property type="nucleotide sequence ID" value="NZ_JBLZIA010000008.1"/>
</dbReference>
<dbReference type="EMBL" id="WSRQ01000028">
    <property type="protein sequence ID" value="MVX65272.1"/>
    <property type="molecule type" value="Genomic_DNA"/>
</dbReference>
<sequence>MYMLSTDKVHGTMEIRPFKGNLNTSYAKKIQEGKIVQFNRYHVANRQRILEELANKIKEQWINEAQESIRRYKDLKVQIK</sequence>
<evidence type="ECO:0000313" key="2">
    <source>
        <dbReference type="EMBL" id="OPJ62061.1"/>
    </source>
</evidence>
<evidence type="ECO:0000313" key="1">
    <source>
        <dbReference type="EMBL" id="MVX65272.1"/>
    </source>
</evidence>
<dbReference type="AlphaFoldDB" id="A0A1V4IPT5"/>